<keyword evidence="2" id="KW-0238">DNA-binding</keyword>
<dbReference type="Pfam" id="PF00356">
    <property type="entry name" value="LacI"/>
    <property type="match status" value="1"/>
</dbReference>
<evidence type="ECO:0000259" key="4">
    <source>
        <dbReference type="PROSITE" id="PS50932"/>
    </source>
</evidence>
<dbReference type="CDD" id="cd06286">
    <property type="entry name" value="PBP1_CcpB-like"/>
    <property type="match status" value="1"/>
</dbReference>
<reference evidence="6" key="1">
    <citation type="submission" date="2014-05" db="EMBL/GenBank/DDBJ databases">
        <title>Whole genome sequencing of Lactobacillus casei NRIC0644.</title>
        <authorList>
            <person name="Atarashi H."/>
            <person name="Yoshida Y."/>
            <person name="Fujimura S."/>
            <person name="Tanaka N."/>
            <person name="Shiwa Y."/>
            <person name="Yoshikawa H."/>
            <person name="Okada S."/>
            <person name="Nakagawa J."/>
        </authorList>
    </citation>
    <scope>NUCLEOTIDE SEQUENCE [LARGE SCALE GENOMIC DNA]</scope>
    <source>
        <strain evidence="6">NRIC0644</strain>
    </source>
</reference>
<dbReference type="CDD" id="cd01392">
    <property type="entry name" value="HTH_LacI"/>
    <property type="match status" value="1"/>
</dbReference>
<dbReference type="AlphaFoldDB" id="A0A0C9PVH4"/>
<accession>A0A0C9PVH4</accession>
<evidence type="ECO:0000313" key="6">
    <source>
        <dbReference type="Proteomes" id="UP000032552"/>
    </source>
</evidence>
<protein>
    <submittedName>
        <fullName evidence="5">NTD biosynthesis operon regulator ntdR</fullName>
    </submittedName>
</protein>
<dbReference type="SMART" id="SM00354">
    <property type="entry name" value="HTH_LACI"/>
    <property type="match status" value="1"/>
</dbReference>
<dbReference type="SUPFAM" id="SSF47413">
    <property type="entry name" value="lambda repressor-like DNA-binding domains"/>
    <property type="match status" value="1"/>
</dbReference>
<dbReference type="InterPro" id="IPR000843">
    <property type="entry name" value="HTH_LacI"/>
</dbReference>
<sequence>MQGMATISEIAKAAGVGVTTVSRYLNHHPYISAEKRTRIEKAIHQLGYTPSAAATSLRAQATGNIGVLVSRVTNPFFAGLFDAIERELHAHGYQVMITQTYDDPEAEERFLKQLKSRELDGVILASVEAPDRVMAVAKAFPGRVVVVNADVQIPGATSLVLPHYQATRDALDYLFNQGHRRFAYVSGGTISGAHHGQSRTQAFLDFMQAHQLLVAQDLLFGQIHTAKEGQAVGKQLASLAPNVRPDAVFTNSDEVAVGVIDSLLAADVKVPDDIAVMGYDDQPFAPFAKIPLTTVHQPVASMAAAATHELLKGLGRQVAQDTQPTLHLSLKIRQSA</sequence>
<dbReference type="InterPro" id="IPR010982">
    <property type="entry name" value="Lambda_DNA-bd_dom_sf"/>
</dbReference>
<dbReference type="Proteomes" id="UP000032552">
    <property type="component" value="Unassembled WGS sequence"/>
</dbReference>
<organism evidence="5 6">
    <name type="scientific">Lacticaseibacillus paracasei NRIC 0644</name>
    <dbReference type="NCBI Taxonomy" id="1435038"/>
    <lineage>
        <taxon>Bacteria</taxon>
        <taxon>Bacillati</taxon>
        <taxon>Bacillota</taxon>
        <taxon>Bacilli</taxon>
        <taxon>Lactobacillales</taxon>
        <taxon>Lactobacillaceae</taxon>
        <taxon>Lacticaseibacillus</taxon>
    </lineage>
</organism>
<dbReference type="PANTHER" id="PTHR30146">
    <property type="entry name" value="LACI-RELATED TRANSCRIPTIONAL REPRESSOR"/>
    <property type="match status" value="1"/>
</dbReference>
<name>A0A0C9PVH4_LACPA</name>
<evidence type="ECO:0000256" key="3">
    <source>
        <dbReference type="ARBA" id="ARBA00023163"/>
    </source>
</evidence>
<keyword evidence="1" id="KW-0805">Transcription regulation</keyword>
<dbReference type="Gene3D" id="3.40.50.2300">
    <property type="match status" value="2"/>
</dbReference>
<proteinExistence type="predicted"/>
<dbReference type="InterPro" id="IPR028082">
    <property type="entry name" value="Peripla_BP_I"/>
</dbReference>
<dbReference type="GO" id="GO:0000976">
    <property type="term" value="F:transcription cis-regulatory region binding"/>
    <property type="evidence" value="ECO:0007669"/>
    <property type="project" value="TreeGrafter"/>
</dbReference>
<dbReference type="Gene3D" id="1.10.260.40">
    <property type="entry name" value="lambda repressor-like DNA-binding domains"/>
    <property type="match status" value="1"/>
</dbReference>
<dbReference type="PROSITE" id="PS00356">
    <property type="entry name" value="HTH_LACI_1"/>
    <property type="match status" value="1"/>
</dbReference>
<evidence type="ECO:0000256" key="1">
    <source>
        <dbReference type="ARBA" id="ARBA00023015"/>
    </source>
</evidence>
<dbReference type="PANTHER" id="PTHR30146:SF105">
    <property type="entry name" value="CATABOLITE CONTROL PROTEIN B"/>
    <property type="match status" value="1"/>
</dbReference>
<evidence type="ECO:0000313" key="5">
    <source>
        <dbReference type="EMBL" id="GAN36014.1"/>
    </source>
</evidence>
<feature type="domain" description="HTH lacI-type" evidence="4">
    <location>
        <begin position="5"/>
        <end position="59"/>
    </location>
</feature>
<dbReference type="SUPFAM" id="SSF53822">
    <property type="entry name" value="Periplasmic binding protein-like I"/>
    <property type="match status" value="1"/>
</dbReference>
<comment type="caution">
    <text evidence="5">The sequence shown here is derived from an EMBL/GenBank/DDBJ whole genome shotgun (WGS) entry which is preliminary data.</text>
</comment>
<keyword evidence="3" id="KW-0804">Transcription</keyword>
<dbReference type="Pfam" id="PF13377">
    <property type="entry name" value="Peripla_BP_3"/>
    <property type="match status" value="1"/>
</dbReference>
<dbReference type="InterPro" id="IPR046335">
    <property type="entry name" value="LacI/GalR-like_sensor"/>
</dbReference>
<dbReference type="EMBL" id="BAYM01000038">
    <property type="protein sequence ID" value="GAN36014.1"/>
    <property type="molecule type" value="Genomic_DNA"/>
</dbReference>
<dbReference type="GO" id="GO:0003700">
    <property type="term" value="F:DNA-binding transcription factor activity"/>
    <property type="evidence" value="ECO:0007669"/>
    <property type="project" value="TreeGrafter"/>
</dbReference>
<gene>
    <name evidence="5" type="ORF">LC0644_0603</name>
</gene>
<dbReference type="PROSITE" id="PS50932">
    <property type="entry name" value="HTH_LACI_2"/>
    <property type="match status" value="1"/>
</dbReference>
<evidence type="ECO:0000256" key="2">
    <source>
        <dbReference type="ARBA" id="ARBA00023125"/>
    </source>
</evidence>